<dbReference type="PANTHER" id="PTHR42709:SF2">
    <property type="entry name" value="INNER MEMBRANE PROTEIN YOHD"/>
    <property type="match status" value="1"/>
</dbReference>
<evidence type="ECO:0000313" key="3">
    <source>
        <dbReference type="EMBL" id="AXX98177.1"/>
    </source>
</evidence>
<keyword evidence="4" id="KW-1185">Reference proteome</keyword>
<feature type="transmembrane region" description="Helical" evidence="1">
    <location>
        <begin position="12"/>
        <end position="30"/>
    </location>
</feature>
<feature type="transmembrane region" description="Helical" evidence="1">
    <location>
        <begin position="164"/>
        <end position="185"/>
    </location>
</feature>
<gene>
    <name evidence="3" type="ORF">BAR1_09685</name>
</gene>
<evidence type="ECO:0000256" key="1">
    <source>
        <dbReference type="SAM" id="Phobius"/>
    </source>
</evidence>
<evidence type="ECO:0000313" key="4">
    <source>
        <dbReference type="Proteomes" id="UP000261704"/>
    </source>
</evidence>
<dbReference type="EMBL" id="CP032125">
    <property type="protein sequence ID" value="AXX98177.1"/>
    <property type="molecule type" value="Genomic_DNA"/>
</dbReference>
<organism evidence="3 4">
    <name type="scientific">Profundibacter amoris</name>
    <dbReference type="NCBI Taxonomy" id="2171755"/>
    <lineage>
        <taxon>Bacteria</taxon>
        <taxon>Pseudomonadati</taxon>
        <taxon>Pseudomonadota</taxon>
        <taxon>Alphaproteobacteria</taxon>
        <taxon>Rhodobacterales</taxon>
        <taxon>Paracoccaceae</taxon>
        <taxon>Profundibacter</taxon>
    </lineage>
</organism>
<dbReference type="PANTHER" id="PTHR42709">
    <property type="entry name" value="ALKALINE PHOSPHATASE LIKE PROTEIN"/>
    <property type="match status" value="1"/>
</dbReference>
<dbReference type="GO" id="GO:0005886">
    <property type="term" value="C:plasma membrane"/>
    <property type="evidence" value="ECO:0007669"/>
    <property type="project" value="TreeGrafter"/>
</dbReference>
<protein>
    <submittedName>
        <fullName evidence="3">DedA family protein</fullName>
    </submittedName>
</protein>
<sequence>MSDLLLSLVADYGAIMLFATTFLSCLAIPMPSSLMMLAGGGFVASGDLGLTTAVSSAYLGAVAGDQTGFQIGRKAGTWLARAPKRKALLSKANSLTTRYGGPGVFLSRWLFSPLGPYVNFGGGATGYNWAGFTLWGALGEAVWVILYVSLGYLFADRITEVADILGNASGFLAALVVTIGLGIGLRHAMKQPRKS</sequence>
<dbReference type="InterPro" id="IPR032816">
    <property type="entry name" value="VTT_dom"/>
</dbReference>
<dbReference type="AlphaFoldDB" id="A0A347UH49"/>
<keyword evidence="1" id="KW-0472">Membrane</keyword>
<keyword evidence="1" id="KW-1133">Transmembrane helix</keyword>
<accession>A0A347UH49</accession>
<feature type="domain" description="VTT" evidence="2">
    <location>
        <begin position="31"/>
        <end position="152"/>
    </location>
</feature>
<dbReference type="InterPro" id="IPR051311">
    <property type="entry name" value="DedA_domain"/>
</dbReference>
<reference evidence="3 4" key="1">
    <citation type="submission" date="2018-09" db="EMBL/GenBank/DDBJ databases">
        <title>Profundibacter amoris BAR1 gen. nov., sp. nov., a new member of the Roseobacter clade isolated at Lokis Castle Vent Field on the Arctic Mid-Oceanic Ridge.</title>
        <authorList>
            <person name="Le Moine Bauer S."/>
            <person name="Sjoeberg A.G."/>
            <person name="L'Haridon S."/>
            <person name="Stokke R."/>
            <person name="Roalkvam I."/>
            <person name="Steen I.H."/>
            <person name="Dahle H."/>
        </authorList>
    </citation>
    <scope>NUCLEOTIDE SEQUENCE [LARGE SCALE GENOMIC DNA]</scope>
    <source>
        <strain evidence="3 4">BAR1</strain>
    </source>
</reference>
<dbReference type="Proteomes" id="UP000261704">
    <property type="component" value="Chromosome"/>
</dbReference>
<evidence type="ECO:0000259" key="2">
    <source>
        <dbReference type="Pfam" id="PF09335"/>
    </source>
</evidence>
<dbReference type="RefSeq" id="WP_118942833.1">
    <property type="nucleotide sequence ID" value="NZ_CP032125.1"/>
</dbReference>
<dbReference type="KEGG" id="pamo:BAR1_09685"/>
<name>A0A347UH49_9RHOB</name>
<dbReference type="Pfam" id="PF09335">
    <property type="entry name" value="VTT_dom"/>
    <property type="match status" value="1"/>
</dbReference>
<feature type="transmembrane region" description="Helical" evidence="1">
    <location>
        <begin position="132"/>
        <end position="152"/>
    </location>
</feature>
<proteinExistence type="predicted"/>
<dbReference type="OrthoDB" id="9782291at2"/>
<keyword evidence="1" id="KW-0812">Transmembrane</keyword>